<dbReference type="InterPro" id="IPR048746">
    <property type="entry name" value="CCL2-like_lectin"/>
</dbReference>
<dbReference type="Gene3D" id="2.80.10.50">
    <property type="match status" value="1"/>
</dbReference>
<gene>
    <name evidence="2" type="ORF">CVT26_006081</name>
</gene>
<organism evidence="2 3">
    <name type="scientific">Gymnopilus dilepis</name>
    <dbReference type="NCBI Taxonomy" id="231916"/>
    <lineage>
        <taxon>Eukaryota</taxon>
        <taxon>Fungi</taxon>
        <taxon>Dikarya</taxon>
        <taxon>Basidiomycota</taxon>
        <taxon>Agaricomycotina</taxon>
        <taxon>Agaricomycetes</taxon>
        <taxon>Agaricomycetidae</taxon>
        <taxon>Agaricales</taxon>
        <taxon>Agaricineae</taxon>
        <taxon>Hymenogastraceae</taxon>
        <taxon>Gymnopilus</taxon>
    </lineage>
</organism>
<evidence type="ECO:0000313" key="3">
    <source>
        <dbReference type="Proteomes" id="UP000284706"/>
    </source>
</evidence>
<dbReference type="CDD" id="cd23715">
    <property type="entry name" value="beta-trefoil_Ricin_CCL2"/>
    <property type="match status" value="1"/>
</dbReference>
<proteinExistence type="predicted"/>
<dbReference type="Pfam" id="PF21595">
    <property type="entry name" value="CCL2-like"/>
    <property type="match status" value="1"/>
</dbReference>
<dbReference type="OrthoDB" id="5271368at2759"/>
<evidence type="ECO:0000259" key="1">
    <source>
        <dbReference type="Pfam" id="PF21595"/>
    </source>
</evidence>
<dbReference type="InterPro" id="IPR035992">
    <property type="entry name" value="Ricin_B-like_lectins"/>
</dbReference>
<protein>
    <recommendedName>
        <fullName evidence="1">CCL2-like lectin domain-containing protein</fullName>
    </recommendedName>
</protein>
<name>A0A409VQA1_9AGAR</name>
<reference evidence="2 3" key="1">
    <citation type="journal article" date="2018" name="Evol. Lett.">
        <title>Horizontal gene cluster transfer increased hallucinogenic mushroom diversity.</title>
        <authorList>
            <person name="Reynolds H.T."/>
            <person name="Vijayakumar V."/>
            <person name="Gluck-Thaler E."/>
            <person name="Korotkin H.B."/>
            <person name="Matheny P.B."/>
            <person name="Slot J.C."/>
        </authorList>
    </citation>
    <scope>NUCLEOTIDE SEQUENCE [LARGE SCALE GENOMIC DNA]</scope>
    <source>
        <strain evidence="2 3">SRW20</strain>
    </source>
</reference>
<dbReference type="AlphaFoldDB" id="A0A409VQA1"/>
<sequence length="156" mass="17200">MQVSSQAYRDTKRSSQVVEMSRPAPGCYAIYNRVLSPTGEKLAITYNGKGNTLTVTPFRNNSDSQIWQISNYDSNTQAVVPNNDGSLQVGWGNAGAVVLPAHAYVWTIRSGYDGFTIQDGGKTQNWHLNNATDNALVAIAPDQGSERYRWVLEELD</sequence>
<dbReference type="Proteomes" id="UP000284706">
    <property type="component" value="Unassembled WGS sequence"/>
</dbReference>
<comment type="caution">
    <text evidence="2">The sequence shown here is derived from an EMBL/GenBank/DDBJ whole genome shotgun (WGS) entry which is preliminary data.</text>
</comment>
<accession>A0A409VQA1</accession>
<evidence type="ECO:0000313" key="2">
    <source>
        <dbReference type="EMBL" id="PPQ68409.1"/>
    </source>
</evidence>
<dbReference type="SUPFAM" id="SSF50370">
    <property type="entry name" value="Ricin B-like lectins"/>
    <property type="match status" value="1"/>
</dbReference>
<feature type="domain" description="CCL2-like lectin" evidence="1">
    <location>
        <begin position="26"/>
        <end position="150"/>
    </location>
</feature>
<dbReference type="InParanoid" id="A0A409VQA1"/>
<keyword evidence="3" id="KW-1185">Reference proteome</keyword>
<dbReference type="EMBL" id="NHYE01005596">
    <property type="protein sequence ID" value="PPQ68409.1"/>
    <property type="molecule type" value="Genomic_DNA"/>
</dbReference>